<dbReference type="KEGG" id="bsu:BSU17110"/>
<evidence type="ECO:0000259" key="2">
    <source>
        <dbReference type="SMART" id="SM00827"/>
    </source>
</evidence>
<dbReference type="SMR" id="A0A6M3ZB04"/>
<keyword evidence="3" id="KW-0012">Acyltransferase</keyword>
<dbReference type="PANTHER" id="PTHR45681:SF6">
    <property type="entry name" value="POLYKETIDE SYNTHASE 37"/>
    <property type="match status" value="1"/>
</dbReference>
<dbReference type="InterPro" id="IPR016035">
    <property type="entry name" value="Acyl_Trfase/lysoPLipase"/>
</dbReference>
<gene>
    <name evidence="3" type="ORF">HIR78_09295</name>
</gene>
<feature type="domain" description="Malonyl-CoA:ACP transacylase (MAT)" evidence="2">
    <location>
        <begin position="8"/>
        <end position="322"/>
    </location>
</feature>
<dbReference type="SUPFAM" id="SSF52151">
    <property type="entry name" value="FabD/lysophospholipase-like"/>
    <property type="match status" value="1"/>
</dbReference>
<dbReference type="SMART" id="SM00827">
    <property type="entry name" value="PKS_AT"/>
    <property type="match status" value="1"/>
</dbReference>
<evidence type="ECO:0000313" key="3">
    <source>
        <dbReference type="EMBL" id="QJP88217.1"/>
    </source>
</evidence>
<protein>
    <submittedName>
        <fullName evidence="3">Acyltransferase domain-containing protein</fullName>
    </submittedName>
</protein>
<dbReference type="AlphaFoldDB" id="A0A6M3ZB04"/>
<dbReference type="InterPro" id="IPR001227">
    <property type="entry name" value="Ac_transferase_dom_sf"/>
</dbReference>
<name>A0A6M3ZB04_BACSU</name>
<keyword evidence="1 3" id="KW-0808">Transferase</keyword>
<dbReference type="RefSeq" id="WP_003231814.1">
    <property type="nucleotide sequence ID" value="NC_000964.3"/>
</dbReference>
<dbReference type="EMBL" id="CP052842">
    <property type="protein sequence ID" value="QJP88217.1"/>
    <property type="molecule type" value="Genomic_DNA"/>
</dbReference>
<organism evidence="3">
    <name type="scientific">Bacillus subtilis (strain 168)</name>
    <dbReference type="NCBI Taxonomy" id="224308"/>
    <lineage>
        <taxon>Bacteria</taxon>
        <taxon>Bacillati</taxon>
        <taxon>Bacillota</taxon>
        <taxon>Bacilli</taxon>
        <taxon>Bacillales</taxon>
        <taxon>Bacillaceae</taxon>
        <taxon>Bacillus</taxon>
    </lineage>
</organism>
<dbReference type="InterPro" id="IPR050444">
    <property type="entry name" value="Polyketide_Synthase"/>
</dbReference>
<dbReference type="OrthoDB" id="9765680at2"/>
<dbReference type="SUPFAM" id="SSF55048">
    <property type="entry name" value="Probable ACP-binding domain of malonyl-CoA ACP transacylase"/>
    <property type="match status" value="1"/>
</dbReference>
<evidence type="ECO:0000256" key="1">
    <source>
        <dbReference type="ARBA" id="ARBA00022679"/>
    </source>
</evidence>
<dbReference type="GO" id="GO:0016746">
    <property type="term" value="F:acyltransferase activity"/>
    <property type="evidence" value="ECO:0007669"/>
    <property type="project" value="UniProtKB-KW"/>
</dbReference>
<dbReference type="InterPro" id="IPR014043">
    <property type="entry name" value="Acyl_transferase_dom"/>
</dbReference>
<dbReference type="Gene3D" id="3.40.366.10">
    <property type="entry name" value="Malonyl-Coenzyme A Acyl Carrier Protein, domain 2"/>
    <property type="match status" value="1"/>
</dbReference>
<accession>A0A6M3ZB04</accession>
<sequence length="324" mass="36813">MNEPLVFMFSGQGSQYYHMGKELFKENTVFRQSMLEMDAIAARRIGTSIVEEIYHPGKRVSDPFDSILFSHPAIFMIEYSLYKVLEDRGIYPDYVLGSSLGEFAAAAVSGVSDAEDMLDCILEQAIIIQNSCDKGKMLAILDKPQLLNDHPQLFGNSELISINYDSHFVISGEEDHIRKIMEDLKEKQILCQLLPVSYAFHSSLIDPAESAYAEFLRSKSFQKPSIPIVSSLTGSCLHVMDENFFWNAVRKPMMFREAIRYLESQHTCKFIDLGPSGTLAAFVKQLIPGDSADRCCSIITPFHQELKNLNTVEYFRTPERKFTR</sequence>
<dbReference type="Pfam" id="PF00698">
    <property type="entry name" value="Acyl_transf_1"/>
    <property type="match status" value="1"/>
</dbReference>
<reference evidence="3" key="1">
    <citation type="submission" date="2020-04" db="EMBL/GenBank/DDBJ databases">
        <title>Phage recombination drives evolution of spore-forming Bacilli.</title>
        <authorList>
            <person name="Dragos A."/>
            <person name="Kovacs A.T."/>
        </authorList>
    </citation>
    <scope>NUCLEOTIDE SEQUENCE</scope>
    <source>
        <strain evidence="3">168</strain>
    </source>
</reference>
<dbReference type="PANTHER" id="PTHR45681">
    <property type="entry name" value="POLYKETIDE SYNTHASE 44-RELATED"/>
    <property type="match status" value="1"/>
</dbReference>
<dbReference type="InterPro" id="IPR016036">
    <property type="entry name" value="Malonyl_transacylase_ACP-bd"/>
</dbReference>
<proteinExistence type="predicted"/>